<evidence type="ECO:0000313" key="8">
    <source>
        <dbReference type="Proteomes" id="UP001634393"/>
    </source>
</evidence>
<feature type="domain" description="O-methyltransferase C-terminal" evidence="5">
    <location>
        <begin position="135"/>
        <end position="341"/>
    </location>
</feature>
<evidence type="ECO:0000259" key="5">
    <source>
        <dbReference type="Pfam" id="PF00891"/>
    </source>
</evidence>
<dbReference type="Pfam" id="PF08100">
    <property type="entry name" value="Dimerisation"/>
    <property type="match status" value="1"/>
</dbReference>
<reference evidence="7 8" key="1">
    <citation type="submission" date="2024-12" db="EMBL/GenBank/DDBJ databases">
        <title>The unique morphological basis and parallel evolutionary history of personate flowers in Penstemon.</title>
        <authorList>
            <person name="Depatie T.H."/>
            <person name="Wessinger C.A."/>
        </authorList>
    </citation>
    <scope>NUCLEOTIDE SEQUENCE [LARGE SCALE GENOMIC DNA]</scope>
    <source>
        <strain evidence="7">WTNN_2</strain>
        <tissue evidence="7">Leaf</tissue>
    </source>
</reference>
<dbReference type="Gene3D" id="3.40.50.150">
    <property type="entry name" value="Vaccinia Virus protein VP39"/>
    <property type="match status" value="1"/>
</dbReference>
<dbReference type="AlphaFoldDB" id="A0ABD3TXK7"/>
<dbReference type="InterPro" id="IPR036390">
    <property type="entry name" value="WH_DNA-bd_sf"/>
</dbReference>
<feature type="domain" description="O-methyltransferase dimerisation" evidence="6">
    <location>
        <begin position="25"/>
        <end position="113"/>
    </location>
</feature>
<keyword evidence="1" id="KW-0489">Methyltransferase</keyword>
<evidence type="ECO:0000313" key="7">
    <source>
        <dbReference type="EMBL" id="KAL3840967.1"/>
    </source>
</evidence>
<evidence type="ECO:0008006" key="9">
    <source>
        <dbReference type="Google" id="ProtNLM"/>
    </source>
</evidence>
<dbReference type="EMBL" id="JBJXBP010000003">
    <property type="protein sequence ID" value="KAL3840967.1"/>
    <property type="molecule type" value="Genomic_DNA"/>
</dbReference>
<dbReference type="InterPro" id="IPR001077">
    <property type="entry name" value="COMT_C"/>
</dbReference>
<dbReference type="PANTHER" id="PTHR11746">
    <property type="entry name" value="O-METHYLTRANSFERASE"/>
    <property type="match status" value="1"/>
</dbReference>
<organism evidence="7 8">
    <name type="scientific">Penstemon smallii</name>
    <dbReference type="NCBI Taxonomy" id="265156"/>
    <lineage>
        <taxon>Eukaryota</taxon>
        <taxon>Viridiplantae</taxon>
        <taxon>Streptophyta</taxon>
        <taxon>Embryophyta</taxon>
        <taxon>Tracheophyta</taxon>
        <taxon>Spermatophyta</taxon>
        <taxon>Magnoliopsida</taxon>
        <taxon>eudicotyledons</taxon>
        <taxon>Gunneridae</taxon>
        <taxon>Pentapetalae</taxon>
        <taxon>asterids</taxon>
        <taxon>lamiids</taxon>
        <taxon>Lamiales</taxon>
        <taxon>Plantaginaceae</taxon>
        <taxon>Cheloneae</taxon>
        <taxon>Penstemon</taxon>
    </lineage>
</organism>
<dbReference type="Proteomes" id="UP001634393">
    <property type="component" value="Unassembled WGS sequence"/>
</dbReference>
<evidence type="ECO:0000256" key="2">
    <source>
        <dbReference type="ARBA" id="ARBA00022679"/>
    </source>
</evidence>
<dbReference type="PIRSF" id="PIRSF005739">
    <property type="entry name" value="O-mtase"/>
    <property type="match status" value="1"/>
</dbReference>
<dbReference type="CDD" id="cd02440">
    <property type="entry name" value="AdoMet_MTases"/>
    <property type="match status" value="1"/>
</dbReference>
<dbReference type="InterPro" id="IPR029063">
    <property type="entry name" value="SAM-dependent_MTases_sf"/>
</dbReference>
<protein>
    <recommendedName>
        <fullName evidence="9">O-methyltransferase</fullName>
    </recommendedName>
</protein>
<dbReference type="GO" id="GO:0032259">
    <property type="term" value="P:methylation"/>
    <property type="evidence" value="ECO:0007669"/>
    <property type="project" value="UniProtKB-KW"/>
</dbReference>
<dbReference type="Pfam" id="PF00891">
    <property type="entry name" value="Methyltransf_2"/>
    <property type="match status" value="1"/>
</dbReference>
<dbReference type="InterPro" id="IPR012967">
    <property type="entry name" value="COMT_dimerisation"/>
</dbReference>
<sequence>MALTPSYGKILSSNEELFDAQAHVWNHIFNFINSMSLKCAVQLNIPDIIHKHGKPIKLSELLNLLPIHQTKSHSIYRLMRILIHSKFFTKVKISDENDEEGYWLTPASHLLLRDEPSSMAPFLLTMLEPVMTDPWHNLSKWFQSEHQAAFSVAHGMTFWEYVGQEPRFSQSFNEAMASDARLVSAVILKDCKQVFEGVKSLVDVAGGTGTVAKAIASAFPRVNCTVLDLPHVIAGLEGNENLTYVEGNMFESIPPADALLLKWALECWNDEECVKILEKCKEAILGNGGKVIIIDMVVDEMNRDVKGVETQLLFDVMLMVYITGRERTEKEWAKLFIDAGFTSYKITPALGLRSVIEVFP</sequence>
<keyword evidence="8" id="KW-1185">Reference proteome</keyword>
<evidence type="ECO:0000256" key="4">
    <source>
        <dbReference type="ARBA" id="ARBA00034481"/>
    </source>
</evidence>
<dbReference type="InterPro" id="IPR016461">
    <property type="entry name" value="COMT-like"/>
</dbReference>
<dbReference type="SUPFAM" id="SSF53335">
    <property type="entry name" value="S-adenosyl-L-methionine-dependent methyltransferases"/>
    <property type="match status" value="1"/>
</dbReference>
<keyword evidence="2" id="KW-0808">Transferase</keyword>
<dbReference type="PROSITE" id="PS51683">
    <property type="entry name" value="SAM_OMT_II"/>
    <property type="match status" value="1"/>
</dbReference>
<comment type="similarity">
    <text evidence="4">Belongs to the class I-like SAM-binding methyltransferase superfamily. Cation-independent O-methyltransferase family. COMT subfamily.</text>
</comment>
<dbReference type="FunFam" id="3.40.50.150:FF:000057">
    <property type="entry name" value="O-methyltransferase ZRP4"/>
    <property type="match status" value="1"/>
</dbReference>
<accession>A0ABD3TXK7</accession>
<proteinExistence type="inferred from homology"/>
<dbReference type="InterPro" id="IPR036388">
    <property type="entry name" value="WH-like_DNA-bd_sf"/>
</dbReference>
<dbReference type="GO" id="GO:0008757">
    <property type="term" value="F:S-adenosylmethionine-dependent methyltransferase activity"/>
    <property type="evidence" value="ECO:0007669"/>
    <property type="project" value="UniProtKB-ARBA"/>
</dbReference>
<dbReference type="FunFam" id="1.10.10.10:FF:000213">
    <property type="entry name" value="Coniferyl alcohol 9-O-methyltransferase"/>
    <property type="match status" value="1"/>
</dbReference>
<keyword evidence="3" id="KW-0949">S-adenosyl-L-methionine</keyword>
<comment type="caution">
    <text evidence="7">The sequence shown here is derived from an EMBL/GenBank/DDBJ whole genome shotgun (WGS) entry which is preliminary data.</text>
</comment>
<dbReference type="SUPFAM" id="SSF46785">
    <property type="entry name" value="Winged helix' DNA-binding domain"/>
    <property type="match status" value="1"/>
</dbReference>
<evidence type="ECO:0000256" key="1">
    <source>
        <dbReference type="ARBA" id="ARBA00022603"/>
    </source>
</evidence>
<evidence type="ECO:0000259" key="6">
    <source>
        <dbReference type="Pfam" id="PF08100"/>
    </source>
</evidence>
<name>A0ABD3TXK7_9LAMI</name>
<dbReference type="Gene3D" id="1.10.10.10">
    <property type="entry name" value="Winged helix-like DNA-binding domain superfamily/Winged helix DNA-binding domain"/>
    <property type="match status" value="1"/>
</dbReference>
<gene>
    <name evidence="7" type="ORF">ACJIZ3_025558</name>
</gene>
<evidence type="ECO:0000256" key="3">
    <source>
        <dbReference type="ARBA" id="ARBA00022691"/>
    </source>
</evidence>